<keyword evidence="6 12" id="KW-0863">Zinc-finger</keyword>
<keyword evidence="8" id="KW-0805">Transcription regulation</keyword>
<dbReference type="FunFam" id="3.30.160.60:FF:001498">
    <property type="entry name" value="Zinc finger protein 404"/>
    <property type="match status" value="1"/>
</dbReference>
<dbReference type="Pfam" id="PF00096">
    <property type="entry name" value="zf-C2H2"/>
    <property type="match status" value="2"/>
</dbReference>
<reference evidence="15 16" key="1">
    <citation type="submission" date="2020-08" db="EMBL/GenBank/DDBJ databases">
        <authorList>
            <person name="Hejnol A."/>
        </authorList>
    </citation>
    <scope>NUCLEOTIDE SEQUENCE [LARGE SCALE GENOMIC DNA]</scope>
</reference>
<evidence type="ECO:0000259" key="14">
    <source>
        <dbReference type="PROSITE" id="PS50157"/>
    </source>
</evidence>
<feature type="domain" description="C2H2-type" evidence="14">
    <location>
        <begin position="296"/>
        <end position="323"/>
    </location>
</feature>
<dbReference type="SUPFAM" id="SSF57667">
    <property type="entry name" value="beta-beta-alpha zinc fingers"/>
    <property type="match status" value="2"/>
</dbReference>
<keyword evidence="4" id="KW-0479">Metal-binding</keyword>
<keyword evidence="9" id="KW-0238">DNA-binding</keyword>
<evidence type="ECO:0000256" key="8">
    <source>
        <dbReference type="ARBA" id="ARBA00023015"/>
    </source>
</evidence>
<dbReference type="PROSITE" id="PS50157">
    <property type="entry name" value="ZINC_FINGER_C2H2_2"/>
    <property type="match status" value="4"/>
</dbReference>
<feature type="region of interest" description="Disordered" evidence="13">
    <location>
        <begin position="1"/>
        <end position="23"/>
    </location>
</feature>
<keyword evidence="11" id="KW-0539">Nucleus</keyword>
<gene>
    <name evidence="15" type="ORF">DGYR_LOCUS13197</name>
</gene>
<dbReference type="GO" id="GO:0000981">
    <property type="term" value="F:DNA-binding transcription factor activity, RNA polymerase II-specific"/>
    <property type="evidence" value="ECO:0007669"/>
    <property type="project" value="TreeGrafter"/>
</dbReference>
<evidence type="ECO:0000313" key="16">
    <source>
        <dbReference type="Proteomes" id="UP000549394"/>
    </source>
</evidence>
<dbReference type="AlphaFoldDB" id="A0A7I8WCJ3"/>
<evidence type="ECO:0000256" key="10">
    <source>
        <dbReference type="ARBA" id="ARBA00023163"/>
    </source>
</evidence>
<accession>A0A7I8WCJ3</accession>
<evidence type="ECO:0000256" key="7">
    <source>
        <dbReference type="ARBA" id="ARBA00022833"/>
    </source>
</evidence>
<feature type="domain" description="C2H2-type" evidence="14">
    <location>
        <begin position="226"/>
        <end position="253"/>
    </location>
</feature>
<keyword evidence="10" id="KW-0804">Transcription</keyword>
<comment type="caution">
    <text evidence="15">The sequence shown here is derived from an EMBL/GenBank/DDBJ whole genome shotgun (WGS) entry which is preliminary data.</text>
</comment>
<dbReference type="GO" id="GO:0000978">
    <property type="term" value="F:RNA polymerase II cis-regulatory region sequence-specific DNA binding"/>
    <property type="evidence" value="ECO:0007669"/>
    <property type="project" value="TreeGrafter"/>
</dbReference>
<evidence type="ECO:0000256" key="2">
    <source>
        <dbReference type="ARBA" id="ARBA00004123"/>
    </source>
</evidence>
<feature type="domain" description="C2H2-type" evidence="14">
    <location>
        <begin position="254"/>
        <end position="277"/>
    </location>
</feature>
<dbReference type="InterPro" id="IPR036236">
    <property type="entry name" value="Znf_C2H2_sf"/>
</dbReference>
<feature type="region of interest" description="Disordered" evidence="13">
    <location>
        <begin position="109"/>
        <end position="133"/>
    </location>
</feature>
<sequence>MSNYNHMGQPPAKRRSLDPSLNSPLKELNVRQSMTSQFPFESNAPVFPYHDDVISKFNNVKSQNDFNLSADVADVPNHELDEYLYGAIAPLASTSENIASPVPLSVIDAEGSDHSQSSIGSMGRDKKRESLESSISGISSASYELEENNNQMAQNDKTTFRCKICHRVMKRLRIFQQHMAKHEEESMATGGRYQCEKCGERFPTKIFKREHIMREHSEGKTKLFNYHCDICNRTFAQRSNLDVHMRQHTGERPYKCTICSRRFRQKAHLDKHMEKLHDIDVRSNKSQARQLTKVELKCAKCSAVFETRFKLRVHEKTHASSHMPAETAVAAPNAYDQRNVNSIYQQTYDSQIWNPHHRSRSVTPTTGCQQIVKSEFQRPNSEPLDKNYSFQPIFQAPPNGINTPHFTPYDNFGEAMNSRSLTRHLSADNIRQPTNGWVPPFRM</sequence>
<organism evidence="15 16">
    <name type="scientific">Dimorphilus gyrociliatus</name>
    <dbReference type="NCBI Taxonomy" id="2664684"/>
    <lineage>
        <taxon>Eukaryota</taxon>
        <taxon>Metazoa</taxon>
        <taxon>Spiralia</taxon>
        <taxon>Lophotrochozoa</taxon>
        <taxon>Annelida</taxon>
        <taxon>Polychaeta</taxon>
        <taxon>Polychaeta incertae sedis</taxon>
        <taxon>Dinophilidae</taxon>
        <taxon>Dimorphilus</taxon>
    </lineage>
</organism>
<protein>
    <submittedName>
        <fullName evidence="15">DgyrCDS14080</fullName>
    </submittedName>
</protein>
<evidence type="ECO:0000256" key="12">
    <source>
        <dbReference type="PROSITE-ProRule" id="PRU00042"/>
    </source>
</evidence>
<dbReference type="PANTHER" id="PTHR46105:SF5">
    <property type="entry name" value="ZINC FINGER AND BTB DOMAIN-CONTAINING PROTEIN 44 ISOFORM X1"/>
    <property type="match status" value="1"/>
</dbReference>
<evidence type="ECO:0000313" key="15">
    <source>
        <dbReference type="EMBL" id="CAD5125895.1"/>
    </source>
</evidence>
<dbReference type="FunFam" id="3.30.160.60:FF:002355">
    <property type="entry name" value="Zinc finger protein 623"/>
    <property type="match status" value="1"/>
</dbReference>
<dbReference type="PANTHER" id="PTHR46105">
    <property type="entry name" value="AGAP004733-PA"/>
    <property type="match status" value="1"/>
</dbReference>
<comment type="similarity">
    <text evidence="3">Belongs to the krueppel C2H2-type zinc-finger protein family.</text>
</comment>
<evidence type="ECO:0000256" key="13">
    <source>
        <dbReference type="SAM" id="MobiDB-lite"/>
    </source>
</evidence>
<dbReference type="Gene3D" id="3.30.160.60">
    <property type="entry name" value="Classic Zinc Finger"/>
    <property type="match status" value="3"/>
</dbReference>
<comment type="subcellular location">
    <subcellularLocation>
        <location evidence="2">Nucleus</location>
    </subcellularLocation>
</comment>
<dbReference type="GO" id="GO:0005634">
    <property type="term" value="C:nucleus"/>
    <property type="evidence" value="ECO:0007669"/>
    <property type="project" value="UniProtKB-SubCell"/>
</dbReference>
<evidence type="ECO:0000256" key="6">
    <source>
        <dbReference type="ARBA" id="ARBA00022771"/>
    </source>
</evidence>
<evidence type="ECO:0000256" key="5">
    <source>
        <dbReference type="ARBA" id="ARBA00022737"/>
    </source>
</evidence>
<dbReference type="PROSITE" id="PS00028">
    <property type="entry name" value="ZINC_FINGER_C2H2_1"/>
    <property type="match status" value="5"/>
</dbReference>
<evidence type="ECO:0000256" key="3">
    <source>
        <dbReference type="ARBA" id="ARBA00006991"/>
    </source>
</evidence>
<keyword evidence="16" id="KW-1185">Reference proteome</keyword>
<comment type="function">
    <text evidence="1">May be involved in transcriptional regulation.</text>
</comment>
<dbReference type="SMART" id="SM00355">
    <property type="entry name" value="ZnF_C2H2"/>
    <property type="match status" value="5"/>
</dbReference>
<dbReference type="GO" id="GO:0008270">
    <property type="term" value="F:zinc ion binding"/>
    <property type="evidence" value="ECO:0007669"/>
    <property type="project" value="UniProtKB-KW"/>
</dbReference>
<evidence type="ECO:0000256" key="1">
    <source>
        <dbReference type="ARBA" id="ARBA00003767"/>
    </source>
</evidence>
<dbReference type="OrthoDB" id="6220440at2759"/>
<proteinExistence type="inferred from homology"/>
<keyword evidence="5" id="KW-0677">Repeat</keyword>
<evidence type="ECO:0000256" key="9">
    <source>
        <dbReference type="ARBA" id="ARBA00023125"/>
    </source>
</evidence>
<dbReference type="EMBL" id="CAJFCJ010000030">
    <property type="protein sequence ID" value="CAD5125895.1"/>
    <property type="molecule type" value="Genomic_DNA"/>
</dbReference>
<dbReference type="Proteomes" id="UP000549394">
    <property type="component" value="Unassembled WGS sequence"/>
</dbReference>
<evidence type="ECO:0000256" key="4">
    <source>
        <dbReference type="ARBA" id="ARBA00022723"/>
    </source>
</evidence>
<dbReference type="InterPro" id="IPR050457">
    <property type="entry name" value="ZnFinger_BTB_dom_contain"/>
</dbReference>
<feature type="domain" description="C2H2-type" evidence="14">
    <location>
        <begin position="193"/>
        <end position="221"/>
    </location>
</feature>
<evidence type="ECO:0000256" key="11">
    <source>
        <dbReference type="ARBA" id="ARBA00023242"/>
    </source>
</evidence>
<dbReference type="InterPro" id="IPR013087">
    <property type="entry name" value="Znf_C2H2_type"/>
</dbReference>
<name>A0A7I8WCJ3_9ANNE</name>
<keyword evidence="7" id="KW-0862">Zinc</keyword>